<organism evidence="1 2">
    <name type="scientific">Rhodococcus ruber</name>
    <dbReference type="NCBI Taxonomy" id="1830"/>
    <lineage>
        <taxon>Bacteria</taxon>
        <taxon>Bacillati</taxon>
        <taxon>Actinomycetota</taxon>
        <taxon>Actinomycetes</taxon>
        <taxon>Mycobacteriales</taxon>
        <taxon>Nocardiaceae</taxon>
        <taxon>Rhodococcus</taxon>
    </lineage>
</organism>
<sequence>MSRMAEHLRSAYTAEMTAARRAANNTNPWRHLERAHIISQPYPGKTGFRLGLVLITPTSC</sequence>
<proteinExistence type="predicted"/>
<protein>
    <submittedName>
        <fullName evidence="1">Uncharacterized protein</fullName>
    </submittedName>
</protein>
<reference evidence="1 2" key="1">
    <citation type="journal article" date="2014" name="Genome Announc.">
        <title>Draft Genome Sequence of Propane- and Butane-Oxidizing Actinobacterium Rhodococcus ruber IEGM 231.</title>
        <authorList>
            <person name="Ivshina I.B."/>
            <person name="Kuyukina M.S."/>
            <person name="Krivoruchko A.V."/>
            <person name="Barbe V."/>
            <person name="Fischer C."/>
        </authorList>
    </citation>
    <scope>NUCLEOTIDE SEQUENCE [LARGE SCALE GENOMIC DNA]</scope>
</reference>
<evidence type="ECO:0000313" key="2">
    <source>
        <dbReference type="Proteomes" id="UP000042997"/>
    </source>
</evidence>
<evidence type="ECO:0000313" key="1">
    <source>
        <dbReference type="EMBL" id="CDZ90112.1"/>
    </source>
</evidence>
<dbReference type="Proteomes" id="UP000042997">
    <property type="component" value="Unassembled WGS sequence"/>
</dbReference>
<name>A0A098BPE4_9NOCA</name>
<accession>A0A098BPE4</accession>
<gene>
    <name evidence="1" type="ORF">RHRU231_620003</name>
</gene>
<dbReference type="Pfam" id="PF12487">
    <property type="entry name" value="DUF3703"/>
    <property type="match status" value="1"/>
</dbReference>
<dbReference type="AlphaFoldDB" id="A0A098BPE4"/>
<dbReference type="InterPro" id="IPR022172">
    <property type="entry name" value="DUF3703"/>
</dbReference>
<dbReference type="EMBL" id="CCSD01000075">
    <property type="protein sequence ID" value="CDZ90112.1"/>
    <property type="molecule type" value="Genomic_DNA"/>
</dbReference>